<evidence type="ECO:0000313" key="3">
    <source>
        <dbReference type="Proteomes" id="UP001595752"/>
    </source>
</evidence>
<dbReference type="PIRSF" id="PIRSF036710">
    <property type="entry name" value="YphA_Bacsu"/>
    <property type="match status" value="1"/>
</dbReference>
<reference evidence="3" key="1">
    <citation type="journal article" date="2019" name="Int. J. Syst. Evol. Microbiol.">
        <title>The Global Catalogue of Microorganisms (GCM) 10K type strain sequencing project: providing services to taxonomists for standard genome sequencing and annotation.</title>
        <authorList>
            <consortium name="The Broad Institute Genomics Platform"/>
            <consortium name="The Broad Institute Genome Sequencing Center for Infectious Disease"/>
            <person name="Wu L."/>
            <person name="Ma J."/>
        </authorList>
    </citation>
    <scope>NUCLEOTIDE SEQUENCE [LARGE SCALE GENOMIC DNA]</scope>
    <source>
        <strain evidence="3">CCUG 61889</strain>
    </source>
</reference>
<keyword evidence="1" id="KW-1133">Transmembrane helix</keyword>
<keyword evidence="1" id="KW-0472">Membrane</keyword>
<evidence type="ECO:0000256" key="1">
    <source>
        <dbReference type="SAM" id="Phobius"/>
    </source>
</evidence>
<dbReference type="EMBL" id="JBHRZT010000020">
    <property type="protein sequence ID" value="MFC3882736.1"/>
    <property type="molecule type" value="Genomic_DNA"/>
</dbReference>
<feature type="transmembrane region" description="Helical" evidence="1">
    <location>
        <begin position="77"/>
        <end position="98"/>
    </location>
</feature>
<dbReference type="RefSeq" id="WP_377912477.1">
    <property type="nucleotide sequence ID" value="NZ_JBHRZT010000020.1"/>
</dbReference>
<protein>
    <submittedName>
        <fullName evidence="2">Uncharacterized protein</fullName>
    </submittedName>
</protein>
<keyword evidence="3" id="KW-1185">Reference proteome</keyword>
<name>A0ABV8B0N9_9BACI</name>
<feature type="transmembrane region" description="Helical" evidence="1">
    <location>
        <begin position="29"/>
        <end position="47"/>
    </location>
</feature>
<feature type="transmembrane region" description="Helical" evidence="1">
    <location>
        <begin position="6"/>
        <end position="22"/>
    </location>
</feature>
<feature type="transmembrane region" description="Helical" evidence="1">
    <location>
        <begin position="130"/>
        <end position="148"/>
    </location>
</feature>
<gene>
    <name evidence="2" type="ORF">ACFOU2_04175</name>
</gene>
<feature type="transmembrane region" description="Helical" evidence="1">
    <location>
        <begin position="53"/>
        <end position="70"/>
    </location>
</feature>
<dbReference type="Pfam" id="PF24124">
    <property type="entry name" value="YphA"/>
    <property type="match status" value="1"/>
</dbReference>
<dbReference type="Proteomes" id="UP001595752">
    <property type="component" value="Unassembled WGS sequence"/>
</dbReference>
<dbReference type="InterPro" id="IPR014617">
    <property type="entry name" value="YphA_Bacsu"/>
</dbReference>
<feature type="transmembrane region" description="Helical" evidence="1">
    <location>
        <begin position="160"/>
        <end position="186"/>
    </location>
</feature>
<feature type="transmembrane region" description="Helical" evidence="1">
    <location>
        <begin position="104"/>
        <end position="123"/>
    </location>
</feature>
<organism evidence="2 3">
    <name type="scientific">Bacillus songklensis</name>
    <dbReference type="NCBI Taxonomy" id="1069116"/>
    <lineage>
        <taxon>Bacteria</taxon>
        <taxon>Bacillati</taxon>
        <taxon>Bacillota</taxon>
        <taxon>Bacilli</taxon>
        <taxon>Bacillales</taxon>
        <taxon>Bacillaceae</taxon>
        <taxon>Bacillus</taxon>
    </lineage>
</organism>
<accession>A0ABV8B0N9</accession>
<proteinExistence type="predicted"/>
<sequence>MEGIFFYWFAWMGWIASTFLMSKQSMRSFYASALLVCIMFSTTSLHIGSYTFSGTFFCFLLFSSVYIALYKQLFSGYLLLASFITMMAYAGFCLFELFDPVWIFIDRRWAMGFLMLYLICMLVKSVQERIVCLIIGICYGDFLFSYILHDSHMYYTIGSLAFLDIVAISCMLILVWALFVQLALYFDSYLLKYAKNKASKMRV</sequence>
<evidence type="ECO:0000313" key="2">
    <source>
        <dbReference type="EMBL" id="MFC3882736.1"/>
    </source>
</evidence>
<comment type="caution">
    <text evidence="2">The sequence shown here is derived from an EMBL/GenBank/DDBJ whole genome shotgun (WGS) entry which is preliminary data.</text>
</comment>
<keyword evidence="1" id="KW-0812">Transmembrane</keyword>